<dbReference type="InterPro" id="IPR051786">
    <property type="entry name" value="ASN_synthetase/amidase"/>
</dbReference>
<dbReference type="RefSeq" id="WP_148859804.1">
    <property type="nucleotide sequence ID" value="NZ_PHNJ01000014.1"/>
</dbReference>
<dbReference type="AlphaFoldDB" id="A0A8J8Q0P6"/>
<comment type="caution">
    <text evidence="3">The sequence shown here is derived from an EMBL/GenBank/DDBJ whole genome shotgun (WGS) entry which is preliminary data.</text>
</comment>
<gene>
    <name evidence="3" type="ORF">CV102_20110</name>
</gene>
<dbReference type="PANTHER" id="PTHR43284:SF1">
    <property type="entry name" value="ASPARAGINE SYNTHETASE"/>
    <property type="match status" value="1"/>
</dbReference>
<proteinExistence type="predicted"/>
<organism evidence="3 4">
    <name type="scientific">Natronococcus pandeyae</name>
    <dbReference type="NCBI Taxonomy" id="2055836"/>
    <lineage>
        <taxon>Archaea</taxon>
        <taxon>Methanobacteriati</taxon>
        <taxon>Methanobacteriota</taxon>
        <taxon>Stenosarchaea group</taxon>
        <taxon>Halobacteria</taxon>
        <taxon>Halobacteriales</taxon>
        <taxon>Natrialbaceae</taxon>
        <taxon>Natronococcus</taxon>
    </lineage>
</organism>
<dbReference type="Pfam" id="PF13537">
    <property type="entry name" value="GATase_7"/>
    <property type="match status" value="1"/>
</dbReference>
<evidence type="ECO:0000259" key="1">
    <source>
        <dbReference type="Pfam" id="PF00733"/>
    </source>
</evidence>
<name>A0A8J8Q0P6_9EURY</name>
<dbReference type="InterPro" id="IPR029055">
    <property type="entry name" value="Ntn_hydrolases_N"/>
</dbReference>
<dbReference type="SUPFAM" id="SSF56235">
    <property type="entry name" value="N-terminal nucleophile aminohydrolases (Ntn hydrolases)"/>
    <property type="match status" value="1"/>
</dbReference>
<dbReference type="Proteomes" id="UP000766904">
    <property type="component" value="Unassembled WGS sequence"/>
</dbReference>
<accession>A0A8J8Q0P6</accession>
<protein>
    <submittedName>
        <fullName evidence="3">Asparagine synthase</fullName>
    </submittedName>
</protein>
<dbReference type="Pfam" id="PF00733">
    <property type="entry name" value="Asn_synthase"/>
    <property type="match status" value="1"/>
</dbReference>
<evidence type="ECO:0000313" key="4">
    <source>
        <dbReference type="Proteomes" id="UP000766904"/>
    </source>
</evidence>
<dbReference type="SUPFAM" id="SSF52402">
    <property type="entry name" value="Adenine nucleotide alpha hydrolases-like"/>
    <property type="match status" value="1"/>
</dbReference>
<dbReference type="InterPro" id="IPR017932">
    <property type="entry name" value="GATase_2_dom"/>
</dbReference>
<feature type="domain" description="Glutamine amidotransferase type-2" evidence="2">
    <location>
        <begin position="46"/>
        <end position="156"/>
    </location>
</feature>
<dbReference type="InterPro" id="IPR014729">
    <property type="entry name" value="Rossmann-like_a/b/a_fold"/>
</dbReference>
<dbReference type="InterPro" id="IPR001962">
    <property type="entry name" value="Asn_synthase"/>
</dbReference>
<feature type="domain" description="Asparagine synthetase" evidence="1">
    <location>
        <begin position="245"/>
        <end position="495"/>
    </location>
</feature>
<sequence>MRYTHGVICADGSLSGDPFDDWFSSDPGIQYLTDDVAIATEPRECRSSSQPVAAEGEAVGFWLLGDVYGYDASAVGRSGGYESRPSDVDPAQYCASLYEREGRRFVCGLNGNFTLLIYDRERQQFTLCTDRFGTVPVYWTRTHDGQVVFSTNIQFLPSHPAVETSFDPAYLHEYLAFRRTFGVRTPLEGVEKLEPGTLTTVSLADGTLTTDQYWRPRYRPRDESFEWFVDEFARRFRTVLDEWTDDGREHGVLLSGGSDSRLVLAGLDDATCFHMNDWMNREARTAERVAFEADAEFELLERGAQYRIDALERNRWAGSFNGWFSQPYTSGFEDEITGQVDALVSGLYADSLFDGFSVPSPTVSLGSLGSVTVPIERSIETIDDYVDLLLESAHDEFDVGTDLRSVLEANIYRDGEGIVHHGVTYDSLDELVYYGDCYPLSNDDDMRFHTDLRRMLPYRSPFLDNRLIELSLSLPIRYRLRRNLVGQAVDRLSPDLAAIPHASTGVSLSQPFPVEYAGKHLLEFWQKHVTNRTPPKPYLTDGPWLDDAELLRSHEFPATVLRQRADLADGLPGLDADAVHELYREHQHGENRVGELYTLLTVLTMPVTEHVLARDSAVLDDGQPIDTRSLQKRVINVA</sequence>
<dbReference type="GO" id="GO:0004066">
    <property type="term" value="F:asparagine synthase (glutamine-hydrolyzing) activity"/>
    <property type="evidence" value="ECO:0007669"/>
    <property type="project" value="InterPro"/>
</dbReference>
<dbReference type="OrthoDB" id="8692at2157"/>
<dbReference type="PANTHER" id="PTHR43284">
    <property type="entry name" value="ASPARAGINE SYNTHETASE (GLUTAMINE-HYDROLYZING)"/>
    <property type="match status" value="1"/>
</dbReference>
<keyword evidence="4" id="KW-1185">Reference proteome</keyword>
<reference evidence="3" key="1">
    <citation type="submission" date="2017-11" db="EMBL/GenBank/DDBJ databases">
        <authorList>
            <person name="Kajale S.C."/>
            <person name="Sharma A."/>
        </authorList>
    </citation>
    <scope>NUCLEOTIDE SEQUENCE</scope>
    <source>
        <strain evidence="3">LS1_42</strain>
    </source>
</reference>
<dbReference type="GO" id="GO:0006529">
    <property type="term" value="P:asparagine biosynthetic process"/>
    <property type="evidence" value="ECO:0007669"/>
    <property type="project" value="InterPro"/>
</dbReference>
<dbReference type="Gene3D" id="3.40.50.620">
    <property type="entry name" value="HUPs"/>
    <property type="match status" value="1"/>
</dbReference>
<dbReference type="Gene3D" id="3.60.20.10">
    <property type="entry name" value="Glutamine Phosphoribosylpyrophosphate, subunit 1, domain 1"/>
    <property type="match status" value="1"/>
</dbReference>
<evidence type="ECO:0000259" key="2">
    <source>
        <dbReference type="Pfam" id="PF13537"/>
    </source>
</evidence>
<evidence type="ECO:0000313" key="3">
    <source>
        <dbReference type="EMBL" id="TYL36822.1"/>
    </source>
</evidence>
<dbReference type="EMBL" id="PHNJ01000014">
    <property type="protein sequence ID" value="TYL36822.1"/>
    <property type="molecule type" value="Genomic_DNA"/>
</dbReference>